<dbReference type="NCBIfam" id="TIGR01727">
    <property type="entry name" value="oligo_HPY"/>
    <property type="match status" value="1"/>
</dbReference>
<dbReference type="EMBL" id="FNBZ01000007">
    <property type="protein sequence ID" value="SDH28308.1"/>
    <property type="molecule type" value="Genomic_DNA"/>
</dbReference>
<dbReference type="Pfam" id="PF08352">
    <property type="entry name" value="oligo_HPY"/>
    <property type="match status" value="1"/>
</dbReference>
<dbReference type="InterPro" id="IPR017871">
    <property type="entry name" value="ABC_transporter-like_CS"/>
</dbReference>
<evidence type="ECO:0000256" key="3">
    <source>
        <dbReference type="ARBA" id="ARBA00022448"/>
    </source>
</evidence>
<dbReference type="InterPro" id="IPR003439">
    <property type="entry name" value="ABC_transporter-like_ATP-bd"/>
</dbReference>
<dbReference type="InterPro" id="IPR027417">
    <property type="entry name" value="P-loop_NTPase"/>
</dbReference>
<dbReference type="InterPro" id="IPR050388">
    <property type="entry name" value="ABC_Ni/Peptide_Import"/>
</dbReference>
<protein>
    <submittedName>
        <fullName evidence="11">Peptide/nickel transport system ATP-binding protein</fullName>
    </submittedName>
</protein>
<organism evidence="11 12">
    <name type="scientific">Bosea robiniae</name>
    <dbReference type="NCBI Taxonomy" id="1036780"/>
    <lineage>
        <taxon>Bacteria</taxon>
        <taxon>Pseudomonadati</taxon>
        <taxon>Pseudomonadota</taxon>
        <taxon>Alphaproteobacteria</taxon>
        <taxon>Hyphomicrobiales</taxon>
        <taxon>Boseaceae</taxon>
        <taxon>Bosea</taxon>
    </lineage>
</organism>
<dbReference type="CDD" id="cd03257">
    <property type="entry name" value="ABC_NikE_OppD_transporters"/>
    <property type="match status" value="1"/>
</dbReference>
<dbReference type="SUPFAM" id="SSF52540">
    <property type="entry name" value="P-loop containing nucleoside triphosphate hydrolases"/>
    <property type="match status" value="1"/>
</dbReference>
<dbReference type="Pfam" id="PF00005">
    <property type="entry name" value="ABC_tran"/>
    <property type="match status" value="1"/>
</dbReference>
<evidence type="ECO:0000256" key="4">
    <source>
        <dbReference type="ARBA" id="ARBA00022475"/>
    </source>
</evidence>
<evidence type="ECO:0000256" key="7">
    <source>
        <dbReference type="ARBA" id="ARBA00022840"/>
    </source>
</evidence>
<comment type="subcellular location">
    <subcellularLocation>
        <location evidence="1">Cell inner membrane</location>
        <topology evidence="1">Peripheral membrane protein</topology>
    </subcellularLocation>
</comment>
<dbReference type="RefSeq" id="WP_091860698.1">
    <property type="nucleotide sequence ID" value="NZ_FNBZ01000007.1"/>
</dbReference>
<keyword evidence="4" id="KW-1003">Cell membrane</keyword>
<dbReference type="InterPro" id="IPR013563">
    <property type="entry name" value="Oligopep_ABC_C"/>
</dbReference>
<dbReference type="Gene3D" id="3.40.50.300">
    <property type="entry name" value="P-loop containing nucleotide triphosphate hydrolases"/>
    <property type="match status" value="1"/>
</dbReference>
<proteinExistence type="inferred from homology"/>
<dbReference type="SMART" id="SM00382">
    <property type="entry name" value="AAA"/>
    <property type="match status" value="1"/>
</dbReference>
<dbReference type="InterPro" id="IPR003593">
    <property type="entry name" value="AAA+_ATPase"/>
</dbReference>
<comment type="caution">
    <text evidence="11">The sequence shown here is derived from an EMBL/GenBank/DDBJ whole genome shotgun (WGS) entry which is preliminary data.</text>
</comment>
<reference evidence="11 12" key="1">
    <citation type="submission" date="2016-10" db="EMBL/GenBank/DDBJ databases">
        <authorList>
            <person name="Varghese N."/>
            <person name="Submissions S."/>
        </authorList>
    </citation>
    <scope>NUCLEOTIDE SEQUENCE [LARGE SCALE GENOMIC DNA]</scope>
    <source>
        <strain evidence="11 12">DSM 26672</strain>
    </source>
</reference>
<dbReference type="PROSITE" id="PS00211">
    <property type="entry name" value="ABC_TRANSPORTER_1"/>
    <property type="match status" value="1"/>
</dbReference>
<dbReference type="Proteomes" id="UP000199468">
    <property type="component" value="Unassembled WGS sequence"/>
</dbReference>
<evidence type="ECO:0000313" key="12">
    <source>
        <dbReference type="Proteomes" id="UP000199468"/>
    </source>
</evidence>
<evidence type="ECO:0000256" key="8">
    <source>
        <dbReference type="ARBA" id="ARBA00022967"/>
    </source>
</evidence>
<name>A0ABY0P8H3_9HYPH</name>
<evidence type="ECO:0000256" key="6">
    <source>
        <dbReference type="ARBA" id="ARBA00022741"/>
    </source>
</evidence>
<keyword evidence="12" id="KW-1185">Reference proteome</keyword>
<dbReference type="GO" id="GO:0005524">
    <property type="term" value="F:ATP binding"/>
    <property type="evidence" value="ECO:0007669"/>
    <property type="project" value="UniProtKB-KW"/>
</dbReference>
<comment type="similarity">
    <text evidence="2">Belongs to the ABC transporter superfamily.</text>
</comment>
<dbReference type="PANTHER" id="PTHR43297">
    <property type="entry name" value="OLIGOPEPTIDE TRANSPORT ATP-BINDING PROTEIN APPD"/>
    <property type="match status" value="1"/>
</dbReference>
<evidence type="ECO:0000256" key="9">
    <source>
        <dbReference type="ARBA" id="ARBA00023136"/>
    </source>
</evidence>
<dbReference type="PANTHER" id="PTHR43297:SF14">
    <property type="entry name" value="ATPASE AAA-TYPE CORE DOMAIN-CONTAINING PROTEIN"/>
    <property type="match status" value="1"/>
</dbReference>
<keyword evidence="5" id="KW-0997">Cell inner membrane</keyword>
<accession>A0ABY0P8H3</accession>
<keyword evidence="9" id="KW-0472">Membrane</keyword>
<evidence type="ECO:0000256" key="5">
    <source>
        <dbReference type="ARBA" id="ARBA00022519"/>
    </source>
</evidence>
<evidence type="ECO:0000259" key="10">
    <source>
        <dbReference type="PROSITE" id="PS50893"/>
    </source>
</evidence>
<evidence type="ECO:0000256" key="1">
    <source>
        <dbReference type="ARBA" id="ARBA00004417"/>
    </source>
</evidence>
<keyword evidence="8" id="KW-1278">Translocase</keyword>
<keyword evidence="7 11" id="KW-0067">ATP-binding</keyword>
<evidence type="ECO:0000313" key="11">
    <source>
        <dbReference type="EMBL" id="SDH28308.1"/>
    </source>
</evidence>
<keyword evidence="3" id="KW-0813">Transport</keyword>
<dbReference type="PROSITE" id="PS50893">
    <property type="entry name" value="ABC_TRANSPORTER_2"/>
    <property type="match status" value="1"/>
</dbReference>
<keyword evidence="6" id="KW-0547">Nucleotide-binding</keyword>
<evidence type="ECO:0000256" key="2">
    <source>
        <dbReference type="ARBA" id="ARBA00005417"/>
    </source>
</evidence>
<sequence>MTDLTTDPLLEVRGLRTVFHAVDGAWPAVDGVDLSVSRGEVLGLVGESGSGKSVTGFSLVRLIDPPGEIVAGTISFGGEDLRAASEERLRDLRGDRIAMIFQDPLMTLNPVLSIGEQMSEAILEHRDCSRDEALGEAAKALARVGISSPEARLKQFPHEFSGGMRQRVAIATALLNAPDLIIADEPTTALDVTIQSQILFEVQKLARETGTAVLWITHDLAVVAELADRVAVMYAGRVVEIGPVDAVLDAPRHPYTLGLLNSSAANVAPGARLNQIDGVAPRIDARPSGCPFRPRCPRVQPICAEHDPETTGDGAHRFRCHNPVPVGEAA</sequence>
<feature type="domain" description="ABC transporter" evidence="10">
    <location>
        <begin position="10"/>
        <end position="260"/>
    </location>
</feature>
<gene>
    <name evidence="11" type="ORF">SAMN05421844_107371</name>
</gene>